<keyword evidence="2" id="KW-1185">Reference proteome</keyword>
<dbReference type="AlphaFoldDB" id="H2ZHQ1"/>
<protein>
    <submittedName>
        <fullName evidence="1">Uncharacterized protein</fullName>
    </submittedName>
</protein>
<dbReference type="GeneTree" id="ENSGT00390000014929"/>
<accession>H2ZHQ1</accession>
<reference evidence="1" key="3">
    <citation type="submission" date="2025-09" db="UniProtKB">
        <authorList>
            <consortium name="Ensembl"/>
        </authorList>
    </citation>
    <scope>IDENTIFICATION</scope>
</reference>
<evidence type="ECO:0000313" key="1">
    <source>
        <dbReference type="Ensembl" id="ENSCSAVP00000017117.1"/>
    </source>
</evidence>
<reference evidence="2" key="1">
    <citation type="submission" date="2003-08" db="EMBL/GenBank/DDBJ databases">
        <authorList>
            <person name="Birren B."/>
            <person name="Nusbaum C."/>
            <person name="Abebe A."/>
            <person name="Abouelleil A."/>
            <person name="Adekoya E."/>
            <person name="Ait-zahra M."/>
            <person name="Allen N."/>
            <person name="Allen T."/>
            <person name="An P."/>
            <person name="Anderson M."/>
            <person name="Anderson S."/>
            <person name="Arachchi H."/>
            <person name="Armbruster J."/>
            <person name="Bachantsang P."/>
            <person name="Baldwin J."/>
            <person name="Barry A."/>
            <person name="Bayul T."/>
            <person name="Blitshsteyn B."/>
            <person name="Bloom T."/>
            <person name="Blye J."/>
            <person name="Boguslavskiy L."/>
            <person name="Borowsky M."/>
            <person name="Boukhgalter B."/>
            <person name="Brunache A."/>
            <person name="Butler J."/>
            <person name="Calixte N."/>
            <person name="Calvo S."/>
            <person name="Camarata J."/>
            <person name="Campo K."/>
            <person name="Chang J."/>
            <person name="Cheshatsang Y."/>
            <person name="Citroen M."/>
            <person name="Collymore A."/>
            <person name="Considine T."/>
            <person name="Cook A."/>
            <person name="Cooke P."/>
            <person name="Corum B."/>
            <person name="Cuomo C."/>
            <person name="David R."/>
            <person name="Dawoe T."/>
            <person name="Degray S."/>
            <person name="Dodge S."/>
            <person name="Dooley K."/>
            <person name="Dorje P."/>
            <person name="Dorjee K."/>
            <person name="Dorris L."/>
            <person name="Duffey N."/>
            <person name="Dupes A."/>
            <person name="Elkins T."/>
            <person name="Engels R."/>
            <person name="Erickson J."/>
            <person name="Farina A."/>
            <person name="Faro S."/>
            <person name="Ferreira P."/>
            <person name="Fischer H."/>
            <person name="Fitzgerald M."/>
            <person name="Foley K."/>
            <person name="Gage D."/>
            <person name="Galagan J."/>
            <person name="Gearin G."/>
            <person name="Gnerre S."/>
            <person name="Gnirke A."/>
            <person name="Goyette A."/>
            <person name="Graham J."/>
            <person name="Grandbois E."/>
            <person name="Gyaltsen K."/>
            <person name="Hafez N."/>
            <person name="Hagopian D."/>
            <person name="Hagos B."/>
            <person name="Hall J."/>
            <person name="Hatcher B."/>
            <person name="Heller A."/>
            <person name="Higgins H."/>
            <person name="Honan T."/>
            <person name="Horn A."/>
            <person name="Houde N."/>
            <person name="Hughes L."/>
            <person name="Hulme W."/>
            <person name="Husby E."/>
            <person name="Iliev I."/>
            <person name="Jaffe D."/>
            <person name="Jones C."/>
            <person name="Kamal M."/>
            <person name="Kamat A."/>
            <person name="Kamvysselis M."/>
            <person name="Karlsson E."/>
            <person name="Kells C."/>
            <person name="Kieu A."/>
            <person name="Kisner P."/>
            <person name="Kodira C."/>
            <person name="Kulbokas E."/>
            <person name="Labutti K."/>
            <person name="Lama D."/>
            <person name="Landers T."/>
            <person name="Leger J."/>
            <person name="Levine S."/>
            <person name="Lewis D."/>
            <person name="Lewis T."/>
            <person name="Lindblad-toh K."/>
            <person name="Liu X."/>
            <person name="Lokyitsang T."/>
            <person name="Lokyitsang Y."/>
            <person name="Lucien O."/>
            <person name="Lui A."/>
            <person name="Ma L.J."/>
            <person name="Mabbitt R."/>
            <person name="Macdonald J."/>
            <person name="Maclean C."/>
            <person name="Major J."/>
            <person name="Manning J."/>
            <person name="Marabella R."/>
            <person name="Maru K."/>
            <person name="Matthews C."/>
            <person name="Mauceli E."/>
            <person name="Mccarthy M."/>
            <person name="Mcdonough S."/>
            <person name="Mcghee T."/>
            <person name="Meldrim J."/>
            <person name="Meneus L."/>
            <person name="Mesirov J."/>
            <person name="Mihalev A."/>
            <person name="Mihova T."/>
            <person name="Mikkelsen T."/>
            <person name="Mlenga V."/>
            <person name="Moru K."/>
            <person name="Mozes J."/>
            <person name="Mulrain L."/>
            <person name="Munson G."/>
            <person name="Naylor J."/>
            <person name="Newes C."/>
            <person name="Nguyen C."/>
            <person name="Nguyen N."/>
            <person name="Nguyen T."/>
            <person name="Nicol R."/>
            <person name="Nielsen C."/>
            <person name="Nizzari M."/>
            <person name="Norbu C."/>
            <person name="Norbu N."/>
            <person name="O'donnell P."/>
            <person name="Okoawo O."/>
            <person name="O'leary S."/>
            <person name="Omotosho B."/>
            <person name="O'neill K."/>
            <person name="Osman S."/>
            <person name="Parker S."/>
            <person name="Perrin D."/>
            <person name="Phunkhang P."/>
            <person name="Piqani B."/>
            <person name="Purcell S."/>
            <person name="Rachupka T."/>
            <person name="Ramasamy U."/>
            <person name="Rameau R."/>
            <person name="Ray V."/>
            <person name="Raymond C."/>
            <person name="Retta R."/>
            <person name="Richardson S."/>
            <person name="Rise C."/>
            <person name="Rodriguez J."/>
            <person name="Rogers J."/>
            <person name="Rogov P."/>
            <person name="Rutman M."/>
            <person name="Schupbach R."/>
            <person name="Seaman C."/>
            <person name="Settipalli S."/>
            <person name="Sharpe T."/>
            <person name="Sheridan J."/>
            <person name="Sherpa N."/>
            <person name="Shi J."/>
            <person name="Smirnov S."/>
            <person name="Smith C."/>
            <person name="Sougnez C."/>
            <person name="Spencer B."/>
            <person name="Stalker J."/>
            <person name="Stange-thomann N."/>
            <person name="Stavropoulos S."/>
            <person name="Stetson K."/>
            <person name="Stone C."/>
            <person name="Stone S."/>
            <person name="Stubbs M."/>
            <person name="Talamas J."/>
            <person name="Tchuinga P."/>
            <person name="Tenzing P."/>
            <person name="Tesfaye S."/>
            <person name="Theodore J."/>
            <person name="Thoulutsang Y."/>
            <person name="Topham K."/>
            <person name="Towey S."/>
            <person name="Tsamla T."/>
            <person name="Tsomo N."/>
            <person name="Vallee D."/>
            <person name="Vassiliev H."/>
            <person name="Venkataraman V."/>
            <person name="Vinson J."/>
            <person name="Vo A."/>
            <person name="Wade C."/>
            <person name="Wang S."/>
            <person name="Wangchuk T."/>
            <person name="Wangdi T."/>
            <person name="Whittaker C."/>
            <person name="Wilkinson J."/>
            <person name="Wu Y."/>
            <person name="Wyman D."/>
            <person name="Yadav S."/>
            <person name="Yang S."/>
            <person name="Yang X."/>
            <person name="Yeager S."/>
            <person name="Yee E."/>
            <person name="Young G."/>
            <person name="Zainoun J."/>
            <person name="Zembeck L."/>
            <person name="Zimmer A."/>
            <person name="Zody M."/>
            <person name="Lander E."/>
        </authorList>
    </citation>
    <scope>NUCLEOTIDE SEQUENCE [LARGE SCALE GENOMIC DNA]</scope>
</reference>
<dbReference type="HOGENOM" id="CLU_1859682_0_0_1"/>
<dbReference type="InParanoid" id="H2ZHQ1"/>
<name>H2ZHQ1_CIOSA</name>
<dbReference type="Ensembl" id="ENSCSAVT00000017300.1">
    <property type="protein sequence ID" value="ENSCSAVP00000017117.1"/>
    <property type="gene ID" value="ENSCSAVG00000010065.1"/>
</dbReference>
<dbReference type="Proteomes" id="UP000007875">
    <property type="component" value="Unassembled WGS sequence"/>
</dbReference>
<sequence length="138" mass="15628">MQFEDILQRASKHGFNVDKYSTQRAWIKSAFLYIECYVTPALGGLYAKEKGISENITLGLLKELFDHKNAMLSDPEVKPGVQTRKGKRKSSYQLPTRKKFLSVKNLCEKNSKPCHSCITLKDYNASDNNGCSQTGWTT</sequence>
<proteinExistence type="predicted"/>
<reference evidence="1" key="2">
    <citation type="submission" date="2025-08" db="UniProtKB">
        <authorList>
            <consortium name="Ensembl"/>
        </authorList>
    </citation>
    <scope>IDENTIFICATION</scope>
</reference>
<organism evidence="1 2">
    <name type="scientific">Ciona savignyi</name>
    <name type="common">Pacific transparent sea squirt</name>
    <dbReference type="NCBI Taxonomy" id="51511"/>
    <lineage>
        <taxon>Eukaryota</taxon>
        <taxon>Metazoa</taxon>
        <taxon>Chordata</taxon>
        <taxon>Tunicata</taxon>
        <taxon>Ascidiacea</taxon>
        <taxon>Phlebobranchia</taxon>
        <taxon>Cionidae</taxon>
        <taxon>Ciona</taxon>
    </lineage>
</organism>
<evidence type="ECO:0000313" key="2">
    <source>
        <dbReference type="Proteomes" id="UP000007875"/>
    </source>
</evidence>